<dbReference type="EMBL" id="UGOW01000001">
    <property type="protein sequence ID" value="STY17619.1"/>
    <property type="molecule type" value="Genomic_DNA"/>
</dbReference>
<proteinExistence type="predicted"/>
<reference evidence="2 4" key="1">
    <citation type="submission" date="2015-11" db="EMBL/GenBank/DDBJ databases">
        <title>Genomic analysis of 38 Legionella species identifies large and diverse effector repertoires.</title>
        <authorList>
            <person name="Burstein D."/>
            <person name="Amaro F."/>
            <person name="Zusman T."/>
            <person name="Lifshitz Z."/>
            <person name="Cohen O."/>
            <person name="Gilbert J.A."/>
            <person name="Pupko T."/>
            <person name="Shuman H.A."/>
            <person name="Segal G."/>
        </authorList>
    </citation>
    <scope>NUCLEOTIDE SEQUENCE [LARGE SCALE GENOMIC DNA]</scope>
    <source>
        <strain evidence="2 4">ATCC 49507</strain>
    </source>
</reference>
<evidence type="ECO:0000256" key="1">
    <source>
        <dbReference type="SAM" id="MobiDB-lite"/>
    </source>
</evidence>
<dbReference type="RefSeq" id="WP_058473528.1">
    <property type="nucleotide sequence ID" value="NZ_CAAAIL010000013.1"/>
</dbReference>
<evidence type="ECO:0000313" key="2">
    <source>
        <dbReference type="EMBL" id="KTD51136.1"/>
    </source>
</evidence>
<accession>A0A378KTW3</accession>
<keyword evidence="4" id="KW-1185">Reference proteome</keyword>
<feature type="region of interest" description="Disordered" evidence="1">
    <location>
        <begin position="253"/>
        <end position="285"/>
    </location>
</feature>
<dbReference type="AlphaFoldDB" id="A0A378KTW3"/>
<dbReference type="STRING" id="45072.Lqua_1363"/>
<evidence type="ECO:0000313" key="4">
    <source>
        <dbReference type="Proteomes" id="UP000054639"/>
    </source>
</evidence>
<dbReference type="EMBL" id="LNYR01000012">
    <property type="protein sequence ID" value="KTD51136.1"/>
    <property type="molecule type" value="Genomic_DNA"/>
</dbReference>
<reference evidence="3 5" key="2">
    <citation type="submission" date="2018-06" db="EMBL/GenBank/DDBJ databases">
        <authorList>
            <consortium name="Pathogen Informatics"/>
            <person name="Doyle S."/>
        </authorList>
    </citation>
    <scope>NUCLEOTIDE SEQUENCE [LARGE SCALE GENOMIC DNA]</scope>
    <source>
        <strain evidence="3 5">NCTC12376</strain>
    </source>
</reference>
<dbReference type="Proteomes" id="UP000054639">
    <property type="component" value="Unassembled WGS sequence"/>
</dbReference>
<sequence>MRNRSLNLIYSTKTSKPSDFFGKIKQMNNIVLKFKKEDIINDFSSDDETEIGRSDSYAVFPELKQLVNQEHQITIDNFRASLELRGISDPTFQNKILSLILQNKAGIHFGLGSAFNALFAGSEHPFYLTSDYNLNIEVKNNQRVKLIYLASWRDITKSTAKPQLSARVEVDITPNRVAIDTCNITQITETPEAINAFNYLEANQANIFQKIILFLMNYFKINSDIEIENVYYDKTPWNLNTRRYEKELNNDELNEWDHSEQTEPSDLSVLDEDSTEGLHPTLTAH</sequence>
<dbReference type="Proteomes" id="UP000254230">
    <property type="component" value="Unassembled WGS sequence"/>
</dbReference>
<gene>
    <name evidence="2" type="ORF">Lqua_1363</name>
    <name evidence="3" type="ORF">NCTC12376_01430</name>
</gene>
<evidence type="ECO:0000313" key="3">
    <source>
        <dbReference type="EMBL" id="STY17619.1"/>
    </source>
</evidence>
<dbReference type="OrthoDB" id="5652507at2"/>
<protein>
    <submittedName>
        <fullName evidence="3">Uncharacterized protein</fullName>
    </submittedName>
</protein>
<name>A0A378KTW3_9GAMM</name>
<organism evidence="3 5">
    <name type="scientific">Legionella quateirensis</name>
    <dbReference type="NCBI Taxonomy" id="45072"/>
    <lineage>
        <taxon>Bacteria</taxon>
        <taxon>Pseudomonadati</taxon>
        <taxon>Pseudomonadota</taxon>
        <taxon>Gammaproteobacteria</taxon>
        <taxon>Legionellales</taxon>
        <taxon>Legionellaceae</taxon>
        <taxon>Legionella</taxon>
    </lineage>
</organism>
<evidence type="ECO:0000313" key="5">
    <source>
        <dbReference type="Proteomes" id="UP000254230"/>
    </source>
</evidence>